<evidence type="ECO:0000313" key="3">
    <source>
        <dbReference type="Proteomes" id="UP001597541"/>
    </source>
</evidence>
<organism evidence="2 3">
    <name type="scientific">Paenibacillus gansuensis</name>
    <dbReference type="NCBI Taxonomy" id="306542"/>
    <lineage>
        <taxon>Bacteria</taxon>
        <taxon>Bacillati</taxon>
        <taxon>Bacillota</taxon>
        <taxon>Bacilli</taxon>
        <taxon>Bacillales</taxon>
        <taxon>Paenibacillaceae</taxon>
        <taxon>Paenibacillus</taxon>
    </lineage>
</organism>
<name>A0ABW5PG71_9BACL</name>
<feature type="domain" description="Cthe-2314-like HEPN" evidence="1">
    <location>
        <begin position="53"/>
        <end position="229"/>
    </location>
</feature>
<dbReference type="EMBL" id="JBHUME010000008">
    <property type="protein sequence ID" value="MFD2613726.1"/>
    <property type="molecule type" value="Genomic_DNA"/>
</dbReference>
<gene>
    <name evidence="2" type="ORF">ACFSUF_14940</name>
</gene>
<evidence type="ECO:0000313" key="2">
    <source>
        <dbReference type="EMBL" id="MFD2613726.1"/>
    </source>
</evidence>
<comment type="caution">
    <text evidence="2">The sequence shown here is derived from an EMBL/GenBank/DDBJ whole genome shotgun (WGS) entry which is preliminary data.</text>
</comment>
<sequence>MLKKLLLNEPQPEESGLLREASQDIERFRRRLHDYNGRQKEGATPKYRRIELWTSGLMMSLSELDQSVYAAGRYAERIRKTSLSNMTEEEQQDYYLHVYYYKNAFIRLFSLFDKIGYFLNDLLDLQTEKTKPRFSYFTVLRQMQKNHTEEKLANTLYSLKDRYDEPLRKLREQRNTEIHFMNAEMQDDLLRVYEKYNPKEPLENVKQNMADLRQGLEAALHTLREVFTESYRRIAESQA</sequence>
<keyword evidence="3" id="KW-1185">Reference proteome</keyword>
<dbReference type="InterPro" id="IPR041394">
    <property type="entry name" value="HEPN_Cthe2314"/>
</dbReference>
<evidence type="ECO:0000259" key="1">
    <source>
        <dbReference type="Pfam" id="PF18730"/>
    </source>
</evidence>
<dbReference type="Pfam" id="PF18730">
    <property type="entry name" value="HEPN_Cthe2314"/>
    <property type="match status" value="1"/>
</dbReference>
<proteinExistence type="predicted"/>
<reference evidence="3" key="1">
    <citation type="journal article" date="2019" name="Int. J. Syst. Evol. Microbiol.">
        <title>The Global Catalogue of Microorganisms (GCM) 10K type strain sequencing project: providing services to taxonomists for standard genome sequencing and annotation.</title>
        <authorList>
            <consortium name="The Broad Institute Genomics Platform"/>
            <consortium name="The Broad Institute Genome Sequencing Center for Infectious Disease"/>
            <person name="Wu L."/>
            <person name="Ma J."/>
        </authorList>
    </citation>
    <scope>NUCLEOTIDE SEQUENCE [LARGE SCALE GENOMIC DNA]</scope>
    <source>
        <strain evidence="3">KCTC 3950</strain>
    </source>
</reference>
<accession>A0ABW5PG71</accession>
<protein>
    <submittedName>
        <fullName evidence="2">Cthe_2314 family HEPN domain-containing protein</fullName>
    </submittedName>
</protein>
<dbReference type="RefSeq" id="WP_377603771.1">
    <property type="nucleotide sequence ID" value="NZ_JBHUME010000008.1"/>
</dbReference>
<dbReference type="Proteomes" id="UP001597541">
    <property type="component" value="Unassembled WGS sequence"/>
</dbReference>